<organism evidence="1 2">
    <name type="scientific">Prauserella halophila</name>
    <dbReference type="NCBI Taxonomy" id="185641"/>
    <lineage>
        <taxon>Bacteria</taxon>
        <taxon>Bacillati</taxon>
        <taxon>Actinomycetota</taxon>
        <taxon>Actinomycetes</taxon>
        <taxon>Pseudonocardiales</taxon>
        <taxon>Pseudonocardiaceae</taxon>
        <taxon>Prauserella</taxon>
    </lineage>
</organism>
<evidence type="ECO:0000313" key="2">
    <source>
        <dbReference type="Proteomes" id="UP001500653"/>
    </source>
</evidence>
<protein>
    <submittedName>
        <fullName evidence="1">Uncharacterized protein</fullName>
    </submittedName>
</protein>
<comment type="caution">
    <text evidence="1">The sequence shown here is derived from an EMBL/GenBank/DDBJ whole genome shotgun (WGS) entry which is preliminary data.</text>
</comment>
<gene>
    <name evidence="1" type="ORF">GCM10009676_04690</name>
</gene>
<sequence>MVTDDQVVAELLASGLGDWVSLHDVVWLCTEGAITPVAKSRTLRVLERVYSEYLMVPGDLGESGFDDWPQPNGWLARSEADLNRLDWRPMGDGFWLRLTERGLQRARRIGQS</sequence>
<proteinExistence type="predicted"/>
<accession>A0ABP4GI28</accession>
<reference evidence="2" key="1">
    <citation type="journal article" date="2019" name="Int. J. Syst. Evol. Microbiol.">
        <title>The Global Catalogue of Microorganisms (GCM) 10K type strain sequencing project: providing services to taxonomists for standard genome sequencing and annotation.</title>
        <authorList>
            <consortium name="The Broad Institute Genomics Platform"/>
            <consortium name="The Broad Institute Genome Sequencing Center for Infectious Disease"/>
            <person name="Wu L."/>
            <person name="Ma J."/>
        </authorList>
    </citation>
    <scope>NUCLEOTIDE SEQUENCE [LARGE SCALE GENOMIC DNA]</scope>
    <source>
        <strain evidence="2">JCM 13023</strain>
    </source>
</reference>
<name>A0ABP4GI28_9PSEU</name>
<dbReference type="Proteomes" id="UP001500653">
    <property type="component" value="Unassembled WGS sequence"/>
</dbReference>
<evidence type="ECO:0000313" key="1">
    <source>
        <dbReference type="EMBL" id="GAA1225903.1"/>
    </source>
</evidence>
<dbReference type="EMBL" id="BAAALN010000002">
    <property type="protein sequence ID" value="GAA1225903.1"/>
    <property type="molecule type" value="Genomic_DNA"/>
</dbReference>
<keyword evidence="2" id="KW-1185">Reference proteome</keyword>